<evidence type="ECO:0000313" key="2">
    <source>
        <dbReference type="EMBL" id="CAE7367578.1"/>
    </source>
</evidence>
<protein>
    <submittedName>
        <fullName evidence="2">Uncharacterized protein</fullName>
    </submittedName>
</protein>
<name>A0A812PRT7_SYMPI</name>
<dbReference type="Proteomes" id="UP000649617">
    <property type="component" value="Unassembled WGS sequence"/>
</dbReference>
<feature type="non-terminal residue" evidence="2">
    <location>
        <position position="377"/>
    </location>
</feature>
<gene>
    <name evidence="2" type="ORF">SPIL2461_LOCUS8896</name>
</gene>
<sequence>LVWMTPLVMVKDDKGDFYIGALSAGCIVWGILIGTMGLQIPATLLAWTTTQEDLPLGENEKRWTIYFKKEPQGPRTFSGFLVLLRAVANGSTLIYSAWVLPPRDPSKNLNLSKFLLAWLEAPLACLMALACIYSLAMICLQPKESKESRHYVEFARRVRRLGRFSALSSLPYANPAALLAQLQGAVDDFFQLKMLRTKDDQDFGLNVTKARKMKKTDLLSKLCELNWPQLFGLGYVVFSQMVYVSLFACAAVGSVVVKTSQVSFISEKPWHDWTVAEGIQLASFINALSGLGFDPNVVGLVKVLRERYGRYAHLKEKLESLKDVELVASWQRQVIKCAKKIEDPKKSQLSLIMCALTLDLKDCCEIMDPEYGDEDCE</sequence>
<organism evidence="2 3">
    <name type="scientific">Symbiodinium pilosum</name>
    <name type="common">Dinoflagellate</name>
    <dbReference type="NCBI Taxonomy" id="2952"/>
    <lineage>
        <taxon>Eukaryota</taxon>
        <taxon>Sar</taxon>
        <taxon>Alveolata</taxon>
        <taxon>Dinophyceae</taxon>
        <taxon>Suessiales</taxon>
        <taxon>Symbiodiniaceae</taxon>
        <taxon>Symbiodinium</taxon>
    </lineage>
</organism>
<keyword evidence="1" id="KW-0472">Membrane</keyword>
<evidence type="ECO:0000256" key="1">
    <source>
        <dbReference type="SAM" id="Phobius"/>
    </source>
</evidence>
<feature type="transmembrane region" description="Helical" evidence="1">
    <location>
        <begin position="77"/>
        <end position="98"/>
    </location>
</feature>
<comment type="caution">
    <text evidence="2">The sequence shown here is derived from an EMBL/GenBank/DDBJ whole genome shotgun (WGS) entry which is preliminary data.</text>
</comment>
<feature type="transmembrane region" description="Helical" evidence="1">
    <location>
        <begin position="17"/>
        <end position="38"/>
    </location>
</feature>
<keyword evidence="1" id="KW-1133">Transmembrane helix</keyword>
<keyword evidence="3" id="KW-1185">Reference proteome</keyword>
<feature type="transmembrane region" description="Helical" evidence="1">
    <location>
        <begin position="161"/>
        <end position="182"/>
    </location>
</feature>
<dbReference type="AlphaFoldDB" id="A0A812PRT7"/>
<reference evidence="2" key="1">
    <citation type="submission" date="2021-02" db="EMBL/GenBank/DDBJ databases">
        <authorList>
            <person name="Dougan E. K."/>
            <person name="Rhodes N."/>
            <person name="Thang M."/>
            <person name="Chan C."/>
        </authorList>
    </citation>
    <scope>NUCLEOTIDE SEQUENCE</scope>
</reference>
<feature type="transmembrane region" description="Helical" evidence="1">
    <location>
        <begin position="235"/>
        <end position="257"/>
    </location>
</feature>
<dbReference type="EMBL" id="CAJNIZ010014901">
    <property type="protein sequence ID" value="CAE7367578.1"/>
    <property type="molecule type" value="Genomic_DNA"/>
</dbReference>
<proteinExistence type="predicted"/>
<keyword evidence="1" id="KW-0812">Transmembrane</keyword>
<feature type="non-terminal residue" evidence="2">
    <location>
        <position position="1"/>
    </location>
</feature>
<accession>A0A812PRT7</accession>
<evidence type="ECO:0000313" key="3">
    <source>
        <dbReference type="Proteomes" id="UP000649617"/>
    </source>
</evidence>
<feature type="transmembrane region" description="Helical" evidence="1">
    <location>
        <begin position="118"/>
        <end position="140"/>
    </location>
</feature>